<feature type="region of interest" description="Disordered" evidence="1">
    <location>
        <begin position="306"/>
        <end position="333"/>
    </location>
</feature>
<evidence type="ECO:0000256" key="1">
    <source>
        <dbReference type="SAM" id="MobiDB-lite"/>
    </source>
</evidence>
<keyword evidence="3" id="KW-1185">Reference proteome</keyword>
<dbReference type="AlphaFoldDB" id="A0A085W2R5"/>
<dbReference type="OrthoDB" id="9814800at2"/>
<sequence length="1029" mass="110467">MKTERHGKLRWVLAAAGVLSLGIGMGVGACTSVEQSMVKPGAQTLAVTPDNGYLSPPYPVFPHGNTLTLSLADSDPQVQQFVNFYSQVGNVTFPNLTRDSLAPLPNRYLDIAHNGLNVSSGDFNSSLVCQSCHDSDWKAQGTNLGNMAFWQQPSVSTSFQTQPPNSLVSNWSLFGDWSASIKALAARDPVFLAQVENTRGLSPNQPEQVDNLCLRCHSPLGQRQAEKNNLLFSHYMLYSTPSDSGYNNPFPKEKYAQPDYSVYGALGRDGVSCSSCHATSPEGGLPWDGKDYTVFYGSDTQSVYGSGVSDRLRDQGEKTQPPPFPFSASMNTRPGTVVGPDSGLNGAPMAAAGLSLETASTANAPDHNYLRDATVCGSCHVVVLPKVPDQYSNKLTIQQAAARGGYVKPASCPPTQKNFTGNFLTDPCVGLAYEQTTYFEWLNSSFATQTASCLTCHMQLASPVNNEPGDSNVAQVNSDLTKFYGSSTDLTPREYNRHTLLGVNLFVHEMFQQFPDVLGIEYYLKNNSAIPPYLQDPSILNRTGNLVANPGAEAGNANGWMAAGSQIQAVKSAPGSGSTVVQPNHGQYFFSIGGGQGGGDVTLSFDVSQYADTIDQGAGTVKVTWGGASYCLASGACQALVLSQDTGGSPARLASTTPGKWAPLEGSLALAPGTRKLTLTLLNGSLVDDLFLALELPVGSFSPLEDARRQYTLAQNLLNAEQSILDLATNTSQGEFNPRAPAVQVLVGTPTVSGSNLNATVTLRSNVGHKFPSGAGFRRAFIQFEVLDAAGNVLWASGQPNTWGAICQGVCQPDGKNVLPSEFTSDYRKLQPHYQKITDQTQAQIYEVRVLDDYNQLTSTELQQFTDVKDNRILPKGWVPPASRSANEQALGLNLQQLALLTEPKSTILGSNDTSVSSDPDYSAASAPGADSIVYQIPLSQVSGWQSVRARLNYQTIPPFYLNARFKEALKDSKGNPTTPGPAMSRLLYMTSRLNTQGGLQYTPVQQSKPIDFMNSWTLVLGEKTQQAP</sequence>
<dbReference type="Proteomes" id="UP000028725">
    <property type="component" value="Unassembled WGS sequence"/>
</dbReference>
<dbReference type="SUPFAM" id="SSF48695">
    <property type="entry name" value="Multiheme cytochromes"/>
    <property type="match status" value="1"/>
</dbReference>
<organism evidence="2 3">
    <name type="scientific">Hyalangium minutum</name>
    <dbReference type="NCBI Taxonomy" id="394096"/>
    <lineage>
        <taxon>Bacteria</taxon>
        <taxon>Pseudomonadati</taxon>
        <taxon>Myxococcota</taxon>
        <taxon>Myxococcia</taxon>
        <taxon>Myxococcales</taxon>
        <taxon>Cystobacterineae</taxon>
        <taxon>Archangiaceae</taxon>
        <taxon>Hyalangium</taxon>
    </lineage>
</organism>
<evidence type="ECO:0000313" key="2">
    <source>
        <dbReference type="EMBL" id="KFE61978.1"/>
    </source>
</evidence>
<gene>
    <name evidence="2" type="ORF">DB31_4421</name>
</gene>
<dbReference type="EMBL" id="JMCB01000024">
    <property type="protein sequence ID" value="KFE61978.1"/>
    <property type="molecule type" value="Genomic_DNA"/>
</dbReference>
<comment type="caution">
    <text evidence="2">The sequence shown here is derived from an EMBL/GenBank/DDBJ whole genome shotgun (WGS) entry which is preliminary data.</text>
</comment>
<dbReference type="STRING" id="394096.DB31_4421"/>
<evidence type="ECO:0000313" key="3">
    <source>
        <dbReference type="Proteomes" id="UP000028725"/>
    </source>
</evidence>
<dbReference type="Gene3D" id="1.10.1130.10">
    <property type="entry name" value="Flavocytochrome C3, Chain A"/>
    <property type="match status" value="1"/>
</dbReference>
<accession>A0A085W2R5</accession>
<dbReference type="RefSeq" id="WP_044198227.1">
    <property type="nucleotide sequence ID" value="NZ_JMCB01000024.1"/>
</dbReference>
<dbReference type="Gene3D" id="2.60.120.260">
    <property type="entry name" value="Galactose-binding domain-like"/>
    <property type="match status" value="1"/>
</dbReference>
<protein>
    <submittedName>
        <fullName evidence="2">Uncharacterized protein</fullName>
    </submittedName>
</protein>
<proteinExistence type="predicted"/>
<dbReference type="InterPro" id="IPR036280">
    <property type="entry name" value="Multihaem_cyt_sf"/>
</dbReference>
<name>A0A085W2R5_9BACT</name>
<dbReference type="PROSITE" id="PS51257">
    <property type="entry name" value="PROKAR_LIPOPROTEIN"/>
    <property type="match status" value="1"/>
</dbReference>
<reference evidence="2 3" key="1">
    <citation type="submission" date="2014-04" db="EMBL/GenBank/DDBJ databases">
        <title>Genome assembly of Hyalangium minutum DSM 14724.</title>
        <authorList>
            <person name="Sharma G."/>
            <person name="Subramanian S."/>
        </authorList>
    </citation>
    <scope>NUCLEOTIDE SEQUENCE [LARGE SCALE GENOMIC DNA]</scope>
    <source>
        <strain evidence="2 3">DSM 14724</strain>
    </source>
</reference>